<dbReference type="EMBL" id="AMZH03000722">
    <property type="protein sequence ID" value="RRT82300.1"/>
    <property type="molecule type" value="Genomic_DNA"/>
</dbReference>
<comment type="caution">
    <text evidence="1">The sequence shown here is derived from an EMBL/GenBank/DDBJ whole genome shotgun (WGS) entry which is preliminary data.</text>
</comment>
<proteinExistence type="predicted"/>
<organism evidence="1 2">
    <name type="scientific">Ensete ventricosum</name>
    <name type="common">Abyssinian banana</name>
    <name type="synonym">Musa ensete</name>
    <dbReference type="NCBI Taxonomy" id="4639"/>
    <lineage>
        <taxon>Eukaryota</taxon>
        <taxon>Viridiplantae</taxon>
        <taxon>Streptophyta</taxon>
        <taxon>Embryophyta</taxon>
        <taxon>Tracheophyta</taxon>
        <taxon>Spermatophyta</taxon>
        <taxon>Magnoliopsida</taxon>
        <taxon>Liliopsida</taxon>
        <taxon>Zingiberales</taxon>
        <taxon>Musaceae</taxon>
        <taxon>Ensete</taxon>
    </lineage>
</organism>
<accession>A0A427B1E5</accession>
<reference evidence="1 2" key="1">
    <citation type="journal article" date="2014" name="Agronomy (Basel)">
        <title>A Draft Genome Sequence for Ensete ventricosum, the Drought-Tolerant Tree Against Hunger.</title>
        <authorList>
            <person name="Harrison J."/>
            <person name="Moore K.A."/>
            <person name="Paszkiewicz K."/>
            <person name="Jones T."/>
            <person name="Grant M."/>
            <person name="Ambacheew D."/>
            <person name="Muzemil S."/>
            <person name="Studholme D.J."/>
        </authorList>
    </citation>
    <scope>NUCLEOTIDE SEQUENCE [LARGE SCALE GENOMIC DNA]</scope>
</reference>
<name>A0A427B1E5_ENSVE</name>
<sequence>MYIIYVVLLKGGQIGFASSSFRSIHASPFASIRHWRGCEEWLMLDPGTLATMNLSNP</sequence>
<evidence type="ECO:0000313" key="1">
    <source>
        <dbReference type="EMBL" id="RRT82300.1"/>
    </source>
</evidence>
<dbReference type="Proteomes" id="UP000287651">
    <property type="component" value="Unassembled WGS sequence"/>
</dbReference>
<protein>
    <submittedName>
        <fullName evidence="1">Uncharacterized protein</fullName>
    </submittedName>
</protein>
<evidence type="ECO:0000313" key="2">
    <source>
        <dbReference type="Proteomes" id="UP000287651"/>
    </source>
</evidence>
<dbReference type="AlphaFoldDB" id="A0A427B1E5"/>
<gene>
    <name evidence="1" type="ORF">B296_00009117</name>
</gene>